<dbReference type="WBParaSite" id="HPLM_0002184701-mRNA-1">
    <property type="protein sequence ID" value="HPLM_0002184701-mRNA-1"/>
    <property type="gene ID" value="HPLM_0002184701"/>
</dbReference>
<evidence type="ECO:0000313" key="1">
    <source>
        <dbReference type="EMBL" id="VDO92942.1"/>
    </source>
</evidence>
<gene>
    <name evidence="1" type="ORF">HPLM_LOCUS21836</name>
</gene>
<keyword evidence="2" id="KW-1185">Reference proteome</keyword>
<organism evidence="3">
    <name type="scientific">Haemonchus placei</name>
    <name type="common">Barber's pole worm</name>
    <dbReference type="NCBI Taxonomy" id="6290"/>
    <lineage>
        <taxon>Eukaryota</taxon>
        <taxon>Metazoa</taxon>
        <taxon>Ecdysozoa</taxon>
        <taxon>Nematoda</taxon>
        <taxon>Chromadorea</taxon>
        <taxon>Rhabditida</taxon>
        <taxon>Rhabditina</taxon>
        <taxon>Rhabditomorpha</taxon>
        <taxon>Strongyloidea</taxon>
        <taxon>Trichostrongylidae</taxon>
        <taxon>Haemonchus</taxon>
    </lineage>
</organism>
<dbReference type="AlphaFoldDB" id="A0A0N4XBV2"/>
<name>A0A0N4XBV2_HAEPC</name>
<reference evidence="1 2" key="2">
    <citation type="submission" date="2018-11" db="EMBL/GenBank/DDBJ databases">
        <authorList>
            <consortium name="Pathogen Informatics"/>
        </authorList>
    </citation>
    <scope>NUCLEOTIDE SEQUENCE [LARGE SCALE GENOMIC DNA]</scope>
    <source>
        <strain evidence="1 2">MHpl1</strain>
    </source>
</reference>
<dbReference type="EMBL" id="UZAF01024287">
    <property type="protein sequence ID" value="VDO92942.1"/>
    <property type="molecule type" value="Genomic_DNA"/>
</dbReference>
<evidence type="ECO:0000313" key="2">
    <source>
        <dbReference type="Proteomes" id="UP000268014"/>
    </source>
</evidence>
<accession>A0A0N4XBV2</accession>
<proteinExistence type="predicted"/>
<dbReference type="Proteomes" id="UP000268014">
    <property type="component" value="Unassembled WGS sequence"/>
</dbReference>
<reference evidence="3" key="1">
    <citation type="submission" date="2017-02" db="UniProtKB">
        <authorList>
            <consortium name="WormBaseParasite"/>
        </authorList>
    </citation>
    <scope>IDENTIFICATION</scope>
</reference>
<sequence>MTRFRELAQAHICWSRSGYSLMQCGLRASVKECRQGKGILETDKQFNGLNINCWSEIESRKKVRQEQSWSKRLGYQNSTSRIHEYFNASDQQDSQQQAFLQTLEPSRIRRLFIFSQPALLEVC</sequence>
<evidence type="ECO:0000313" key="3">
    <source>
        <dbReference type="WBParaSite" id="HPLM_0002184701-mRNA-1"/>
    </source>
</evidence>
<protein>
    <submittedName>
        <fullName evidence="1 3">Uncharacterized protein</fullName>
    </submittedName>
</protein>